<proteinExistence type="predicted"/>
<evidence type="ECO:0000259" key="1">
    <source>
        <dbReference type="Pfam" id="PF20150"/>
    </source>
</evidence>
<dbReference type="Pfam" id="PF20150">
    <property type="entry name" value="2EXR"/>
    <property type="match status" value="1"/>
</dbReference>
<dbReference type="AlphaFoldDB" id="A0A9P8W1Q1"/>
<reference evidence="2 3" key="1">
    <citation type="journal article" date="2021" name="Nat. Commun.">
        <title>Genetic determinants of endophytism in the Arabidopsis root mycobiome.</title>
        <authorList>
            <person name="Mesny F."/>
            <person name="Miyauchi S."/>
            <person name="Thiergart T."/>
            <person name="Pickel B."/>
            <person name="Atanasova L."/>
            <person name="Karlsson M."/>
            <person name="Huettel B."/>
            <person name="Barry K.W."/>
            <person name="Haridas S."/>
            <person name="Chen C."/>
            <person name="Bauer D."/>
            <person name="Andreopoulos W."/>
            <person name="Pangilinan J."/>
            <person name="LaButti K."/>
            <person name="Riley R."/>
            <person name="Lipzen A."/>
            <person name="Clum A."/>
            <person name="Drula E."/>
            <person name="Henrissat B."/>
            <person name="Kohler A."/>
            <person name="Grigoriev I.V."/>
            <person name="Martin F.M."/>
            <person name="Hacquard S."/>
        </authorList>
    </citation>
    <scope>NUCLEOTIDE SEQUENCE [LARGE SCALE GENOMIC DNA]</scope>
    <source>
        <strain evidence="2 3">MPI-CAGE-CH-0241</strain>
    </source>
</reference>
<evidence type="ECO:0000313" key="2">
    <source>
        <dbReference type="EMBL" id="KAH6888013.1"/>
    </source>
</evidence>
<dbReference type="Proteomes" id="UP000777438">
    <property type="component" value="Unassembled WGS sequence"/>
</dbReference>
<dbReference type="OrthoDB" id="3473305at2759"/>
<dbReference type="EMBL" id="JAGPYM010000013">
    <property type="protein sequence ID" value="KAH6888013.1"/>
    <property type="molecule type" value="Genomic_DNA"/>
</dbReference>
<comment type="caution">
    <text evidence="2">The sequence shown here is derived from an EMBL/GenBank/DDBJ whole genome shotgun (WGS) entry which is preliminary data.</text>
</comment>
<organism evidence="2 3">
    <name type="scientific">Thelonectria olida</name>
    <dbReference type="NCBI Taxonomy" id="1576542"/>
    <lineage>
        <taxon>Eukaryota</taxon>
        <taxon>Fungi</taxon>
        <taxon>Dikarya</taxon>
        <taxon>Ascomycota</taxon>
        <taxon>Pezizomycotina</taxon>
        <taxon>Sordariomycetes</taxon>
        <taxon>Hypocreomycetidae</taxon>
        <taxon>Hypocreales</taxon>
        <taxon>Nectriaceae</taxon>
        <taxon>Thelonectria</taxon>
    </lineage>
</organism>
<keyword evidence="3" id="KW-1185">Reference proteome</keyword>
<gene>
    <name evidence="2" type="ORF">B0T10DRAFT_405816</name>
</gene>
<name>A0A9P8W1Q1_9HYPO</name>
<protein>
    <recommendedName>
        <fullName evidence="1">2EXR domain-containing protein</fullName>
    </recommendedName>
</protein>
<sequence length="320" mass="37413">MVSIQSRIDHTNEERPSSRSLAKVNFGSLPTELRLKIWSRAVEPRVVLYGDLVQGHGVYPLPSVTQLNIEARTETRQGYESIGHGSYFDFDRDILVCDHKISDLVSNPYLEGLAPQIKRLAYWDCFPDDGRVDGPNHYSVYLSACYRQRDFGKIEFDRFWFPNLEDLWIVKVGEIDPAWMIQVDTKANYEDRLKKLAKQFRYWVDENIIEMASLDLDDPEVKSVMNEGRCGKVDCHELNQGRSKMVSKIKFIDGKYEAPTDGKEWVRILPWQIDEEKVKGNRTCENRMRWVLVERILTFDLQWDGWNESGNGVRRRRVSK</sequence>
<accession>A0A9P8W1Q1</accession>
<evidence type="ECO:0000313" key="3">
    <source>
        <dbReference type="Proteomes" id="UP000777438"/>
    </source>
</evidence>
<dbReference type="InterPro" id="IPR045518">
    <property type="entry name" value="2EXR"/>
</dbReference>
<feature type="domain" description="2EXR" evidence="1">
    <location>
        <begin position="26"/>
        <end position="95"/>
    </location>
</feature>